<protein>
    <submittedName>
        <fullName evidence="1">2'-5' RNA ligase family protein</fullName>
    </submittedName>
</protein>
<reference evidence="1 2" key="1">
    <citation type="submission" date="2018-08" db="EMBL/GenBank/DDBJ databases">
        <title>Cellulomonas rhizosphaerae sp. nov., a novel actinomycete isolated from soil.</title>
        <authorList>
            <person name="Tian Y."/>
        </authorList>
    </citation>
    <scope>NUCLEOTIDE SEQUENCE [LARGE SCALE GENOMIC DNA]</scope>
    <source>
        <strain evidence="1 2">NEAU-TCZ24</strain>
    </source>
</reference>
<proteinExistence type="predicted"/>
<name>A0A413RJL3_9CELL</name>
<keyword evidence="2" id="KW-1185">Reference proteome</keyword>
<evidence type="ECO:0000313" key="1">
    <source>
        <dbReference type="EMBL" id="RHA38820.1"/>
    </source>
</evidence>
<sequence>MHSLDEVLPQVPATHTAVIVAVAAAEAVVGRHREELDRSAGWGIPAHVTVLYPFLAPDALTTEAVATLAAAIGSVPAFDATFAATAWFGSDILWLAPEPDEPFRHLVDAVWRAFPQCPPYGGVHDDVVPHLTVADRALATGGQMAAAEAAVRSGLPIHQRVDHALLVAGTSAPRSWRTVKRLPLG</sequence>
<comment type="caution">
    <text evidence="1">The sequence shown here is derived from an EMBL/GenBank/DDBJ whole genome shotgun (WGS) entry which is preliminary data.</text>
</comment>
<accession>A0A413RJL3</accession>
<dbReference type="Proteomes" id="UP000283374">
    <property type="component" value="Unassembled WGS sequence"/>
</dbReference>
<keyword evidence="1" id="KW-0436">Ligase</keyword>
<dbReference type="SUPFAM" id="SSF55144">
    <property type="entry name" value="LigT-like"/>
    <property type="match status" value="1"/>
</dbReference>
<dbReference type="Gene3D" id="3.90.1140.10">
    <property type="entry name" value="Cyclic phosphodiesterase"/>
    <property type="match status" value="1"/>
</dbReference>
<dbReference type="EMBL" id="QWKP01000210">
    <property type="protein sequence ID" value="RHA38820.1"/>
    <property type="molecule type" value="Genomic_DNA"/>
</dbReference>
<dbReference type="GO" id="GO:0016874">
    <property type="term" value="F:ligase activity"/>
    <property type="evidence" value="ECO:0007669"/>
    <property type="project" value="UniProtKB-KW"/>
</dbReference>
<gene>
    <name evidence="1" type="ORF">D1825_13090</name>
</gene>
<dbReference type="InterPro" id="IPR009097">
    <property type="entry name" value="Cyclic_Pdiesterase"/>
</dbReference>
<dbReference type="OrthoDB" id="2082235at2"/>
<organism evidence="1 2">
    <name type="scientific">Cellulomonas rhizosphaerae</name>
    <dbReference type="NCBI Taxonomy" id="2293719"/>
    <lineage>
        <taxon>Bacteria</taxon>
        <taxon>Bacillati</taxon>
        <taxon>Actinomycetota</taxon>
        <taxon>Actinomycetes</taxon>
        <taxon>Micrococcales</taxon>
        <taxon>Cellulomonadaceae</taxon>
        <taxon>Cellulomonas</taxon>
    </lineage>
</organism>
<dbReference type="AlphaFoldDB" id="A0A413RJL3"/>
<dbReference type="Pfam" id="PF13563">
    <property type="entry name" value="2_5_RNA_ligase2"/>
    <property type="match status" value="1"/>
</dbReference>
<evidence type="ECO:0000313" key="2">
    <source>
        <dbReference type="Proteomes" id="UP000283374"/>
    </source>
</evidence>
<dbReference type="RefSeq" id="WP_118767844.1">
    <property type="nucleotide sequence ID" value="NZ_QWKP01000210.1"/>
</dbReference>